<name>A0A8H7V7G6_9FUNG</name>
<gene>
    <name evidence="3" type="ORF">INT45_013285</name>
</gene>
<comment type="caution">
    <text evidence="3">The sequence shown here is derived from an EMBL/GenBank/DDBJ whole genome shotgun (WGS) entry which is preliminary data.</text>
</comment>
<dbReference type="Gene3D" id="3.10.10.10">
    <property type="entry name" value="HIV Type 1 Reverse Transcriptase, subunit A, domain 1"/>
    <property type="match status" value="1"/>
</dbReference>
<feature type="compositionally biased region" description="Low complexity" evidence="1">
    <location>
        <begin position="127"/>
        <end position="149"/>
    </location>
</feature>
<accession>A0A8H7V7G6</accession>
<feature type="region of interest" description="Disordered" evidence="1">
    <location>
        <begin position="114"/>
        <end position="184"/>
    </location>
</feature>
<sequence>MHYTAPQAIPAAVSREDSTLRHLQYQLSAVFRPFDVLANELLQILPQDQLARFFIILRDTCTLLMHANGSINQARNHLALRTINPSFSAINNNTTYTMATDIFQTTVSQQASAQRALRDARPRFRRSLPNNSVTNQTNSSSATTPTNNSHFFRQGGPLGGAQQLHQPAATTSTRPFKQQHQQQLQQHQSLIVSGRLSLYSATWARLSHSPWLHSVIKHGFKIHFDRPPPLSSQPRLQPKLNYQQQQLLQQEIDQLIQKRALEPVYDPSPGFYSQMFVIPKKNGGHRPICNLKPLNQFLTAPAFKMETIQEVLRMIRPSDYMTSIDLTDAFLYLKIHKSSRHYLRIFWNNQVYQFRTAIFGLSLVPWLFTKITKPILSWARQQNIRLSAYLDDWIILGRTAKQVQQHTQQIIQKLHQLGWIINTSKSATTPQQQLQHLRFQINTTTMTLQLPGDKVRSLRRSIDQMIKCSHTTRRKLLSLTMRIQSATLSIFLTRLYTQHLLRFTTLQVKHRSHWDSDQLLPHSCKMELLWWKENLIKWNGRSFIPDPVPSQIVTVDASNTGYGIHWKHHRLSGLWTHLEASYHINWKEMRTVQLALQTFPQHIPGNSNSIADYESRRTFAKNSWKINHQTLLQIQHHWGHHDIDLFADRTTHLLPRYVSWKPDPTAIATDAFTLTWSTFLHPLIHLPWNLISRCLLKIIHEQVPLATVIVPYWPSAPWFPQLQSIALHQPLLFNPSTTIELCAPITPWPFNNPMWRLSIWLVSGADMMRW</sequence>
<evidence type="ECO:0000256" key="1">
    <source>
        <dbReference type="SAM" id="MobiDB-lite"/>
    </source>
</evidence>
<dbReference type="CDD" id="cd09275">
    <property type="entry name" value="RNase_HI_RT_DIRS1"/>
    <property type="match status" value="1"/>
</dbReference>
<dbReference type="InterPro" id="IPR043502">
    <property type="entry name" value="DNA/RNA_pol_sf"/>
</dbReference>
<evidence type="ECO:0000313" key="3">
    <source>
        <dbReference type="EMBL" id="KAG2212976.1"/>
    </source>
</evidence>
<dbReference type="Pfam" id="PF00078">
    <property type="entry name" value="RVT_1"/>
    <property type="match status" value="1"/>
</dbReference>
<protein>
    <recommendedName>
        <fullName evidence="2">Reverse transcriptase domain-containing protein</fullName>
    </recommendedName>
</protein>
<dbReference type="SUPFAM" id="SSF56672">
    <property type="entry name" value="DNA/RNA polymerases"/>
    <property type="match status" value="1"/>
</dbReference>
<organism evidence="3 4">
    <name type="scientific">Circinella minor</name>
    <dbReference type="NCBI Taxonomy" id="1195481"/>
    <lineage>
        <taxon>Eukaryota</taxon>
        <taxon>Fungi</taxon>
        <taxon>Fungi incertae sedis</taxon>
        <taxon>Mucoromycota</taxon>
        <taxon>Mucoromycotina</taxon>
        <taxon>Mucoromycetes</taxon>
        <taxon>Mucorales</taxon>
        <taxon>Lichtheimiaceae</taxon>
        <taxon>Circinella</taxon>
    </lineage>
</organism>
<reference evidence="3 4" key="1">
    <citation type="submission" date="2020-12" db="EMBL/GenBank/DDBJ databases">
        <title>Metabolic potential, ecology and presence of endohyphal bacteria is reflected in genomic diversity of Mucoromycotina.</title>
        <authorList>
            <person name="Muszewska A."/>
            <person name="Okrasinska A."/>
            <person name="Steczkiewicz K."/>
            <person name="Drgas O."/>
            <person name="Orlowska M."/>
            <person name="Perlinska-Lenart U."/>
            <person name="Aleksandrzak-Piekarczyk T."/>
            <person name="Szatraj K."/>
            <person name="Zielenkiewicz U."/>
            <person name="Pilsyk S."/>
            <person name="Malc E."/>
            <person name="Mieczkowski P."/>
            <person name="Kruszewska J.S."/>
            <person name="Biernat P."/>
            <person name="Pawlowska J."/>
        </authorList>
    </citation>
    <scope>NUCLEOTIDE SEQUENCE [LARGE SCALE GENOMIC DNA]</scope>
    <source>
        <strain evidence="3 4">CBS 142.35</strain>
    </source>
</reference>
<dbReference type="PANTHER" id="PTHR33050:SF7">
    <property type="entry name" value="RIBONUCLEASE H"/>
    <property type="match status" value="1"/>
</dbReference>
<feature type="domain" description="Reverse transcriptase" evidence="2">
    <location>
        <begin position="259"/>
        <end position="441"/>
    </location>
</feature>
<proteinExistence type="predicted"/>
<dbReference type="InterPro" id="IPR000477">
    <property type="entry name" value="RT_dom"/>
</dbReference>
<dbReference type="PANTHER" id="PTHR33050">
    <property type="entry name" value="REVERSE TRANSCRIPTASE DOMAIN-CONTAINING PROTEIN"/>
    <property type="match status" value="1"/>
</dbReference>
<keyword evidence="4" id="KW-1185">Reference proteome</keyword>
<feature type="compositionally biased region" description="Polar residues" evidence="1">
    <location>
        <begin position="163"/>
        <end position="176"/>
    </location>
</feature>
<dbReference type="AlphaFoldDB" id="A0A8H7V7G6"/>
<evidence type="ECO:0000313" key="4">
    <source>
        <dbReference type="Proteomes" id="UP000646827"/>
    </source>
</evidence>
<dbReference type="EMBL" id="JAEPRB010000708">
    <property type="protein sequence ID" value="KAG2212976.1"/>
    <property type="molecule type" value="Genomic_DNA"/>
</dbReference>
<dbReference type="Gene3D" id="3.30.70.270">
    <property type="match status" value="1"/>
</dbReference>
<dbReference type="InterPro" id="IPR043128">
    <property type="entry name" value="Rev_trsase/Diguanyl_cyclase"/>
</dbReference>
<dbReference type="PROSITE" id="PS50878">
    <property type="entry name" value="RT_POL"/>
    <property type="match status" value="1"/>
</dbReference>
<dbReference type="Proteomes" id="UP000646827">
    <property type="component" value="Unassembled WGS sequence"/>
</dbReference>
<dbReference type="InterPro" id="IPR052055">
    <property type="entry name" value="Hepadnavirus_pol/RT"/>
</dbReference>
<evidence type="ECO:0000259" key="2">
    <source>
        <dbReference type="PROSITE" id="PS50878"/>
    </source>
</evidence>
<dbReference type="OrthoDB" id="2286148at2759"/>
<dbReference type="CDD" id="cd03714">
    <property type="entry name" value="RT_DIRS1"/>
    <property type="match status" value="1"/>
</dbReference>